<evidence type="ECO:0000313" key="3">
    <source>
        <dbReference type="Proteomes" id="UP000037923"/>
    </source>
</evidence>
<proteinExistence type="predicted"/>
<dbReference type="OrthoDB" id="273245at2759"/>
<comment type="caution">
    <text evidence="2">The sequence shown here is derived from an EMBL/GenBank/DDBJ whole genome shotgun (WGS) entry which is preliminary data.</text>
</comment>
<organism evidence="2 3">
    <name type="scientific">Leptomonas pyrrhocoris</name>
    <name type="common">Firebug parasite</name>
    <dbReference type="NCBI Taxonomy" id="157538"/>
    <lineage>
        <taxon>Eukaryota</taxon>
        <taxon>Discoba</taxon>
        <taxon>Euglenozoa</taxon>
        <taxon>Kinetoplastea</taxon>
        <taxon>Metakinetoplastina</taxon>
        <taxon>Trypanosomatida</taxon>
        <taxon>Trypanosomatidae</taxon>
        <taxon>Leishmaniinae</taxon>
        <taxon>Leptomonas</taxon>
    </lineage>
</organism>
<accession>A0A0M9FTK2</accession>
<dbReference type="Proteomes" id="UP000037923">
    <property type="component" value="Unassembled WGS sequence"/>
</dbReference>
<evidence type="ECO:0000256" key="1">
    <source>
        <dbReference type="SAM" id="MobiDB-lite"/>
    </source>
</evidence>
<feature type="compositionally biased region" description="Acidic residues" evidence="1">
    <location>
        <begin position="91"/>
        <end position="151"/>
    </location>
</feature>
<dbReference type="VEuPathDB" id="TriTrypDB:LpyrH10_24_1120"/>
<feature type="compositionally biased region" description="Basic and acidic residues" evidence="1">
    <location>
        <begin position="152"/>
        <end position="172"/>
    </location>
</feature>
<dbReference type="EMBL" id="LGTL01000024">
    <property type="protein sequence ID" value="KPA75596.1"/>
    <property type="molecule type" value="Genomic_DNA"/>
</dbReference>
<gene>
    <name evidence="2" type="ORF">ABB37_08472</name>
</gene>
<dbReference type="OMA" id="RCKAMAE"/>
<feature type="compositionally biased region" description="Polar residues" evidence="1">
    <location>
        <begin position="173"/>
        <end position="190"/>
    </location>
</feature>
<reference evidence="2 3" key="1">
    <citation type="submission" date="2015-07" db="EMBL/GenBank/DDBJ databases">
        <title>High-quality genome of monoxenous trypanosomatid Leptomonas pyrrhocoris.</title>
        <authorList>
            <person name="Flegontov P."/>
            <person name="Butenko A."/>
            <person name="Firsov S."/>
            <person name="Vlcek C."/>
            <person name="Logacheva M.D."/>
            <person name="Field M."/>
            <person name="Filatov D."/>
            <person name="Flegontova O."/>
            <person name="Gerasimov E."/>
            <person name="Jackson A.P."/>
            <person name="Kelly S."/>
            <person name="Opperdoes F."/>
            <person name="O'Reilly A."/>
            <person name="Votypka J."/>
            <person name="Yurchenko V."/>
            <person name="Lukes J."/>
        </authorList>
    </citation>
    <scope>NUCLEOTIDE SEQUENCE [LARGE SCALE GENOMIC DNA]</scope>
    <source>
        <strain evidence="2">H10</strain>
    </source>
</reference>
<evidence type="ECO:0000313" key="2">
    <source>
        <dbReference type="EMBL" id="KPA75596.1"/>
    </source>
</evidence>
<feature type="compositionally biased region" description="Low complexity" evidence="1">
    <location>
        <begin position="80"/>
        <end position="90"/>
    </location>
</feature>
<name>A0A0M9FTK2_LEPPY</name>
<dbReference type="GeneID" id="26908756"/>
<dbReference type="AlphaFoldDB" id="A0A0M9FTK2"/>
<protein>
    <submittedName>
        <fullName evidence="2">Uncharacterized protein</fullName>
    </submittedName>
</protein>
<sequence length="311" mass="34094">MSSDADLDAKLTELLRVMVSRLPPNKKLPTAVVQQLLRTKYGETYSEAYVQSHEAFIADAILQLAIAKENAAAVVKHNDSSSVSSSSAAASDDDDASDDESDEDSDSGEEEEEEDAAEDEEVSADSEEDDEGDDNSTDDDSDYDDSDDDDAAPDRKKARQEELDAITRKEQRQSQQKESTNGEAAGSNGTTVTLAERCKAMAECLRKLSYRVRAPSESETLEEYLHGFLIAEFKKHEMDPEKFSKSDIKRYRIKREVELLQQDGASLSLDRRNRAGRGFSNVVIAPDGGAQAAAAAPAMVAKQTSMFLDDE</sequence>
<dbReference type="RefSeq" id="XP_015654035.1">
    <property type="nucleotide sequence ID" value="XM_015807496.1"/>
</dbReference>
<keyword evidence="3" id="KW-1185">Reference proteome</keyword>
<feature type="region of interest" description="Disordered" evidence="1">
    <location>
        <begin position="77"/>
        <end position="190"/>
    </location>
</feature>